<dbReference type="AlphaFoldDB" id="A0AAJ0GCN1"/>
<protein>
    <recommendedName>
        <fullName evidence="3 7">Defect at low temperature protein 1</fullName>
    </recommendedName>
</protein>
<sequence>MLRTLTNLSRRRPGHILPFRIPFFRIFYSTTYTTLYIICLCLLTITPVTMVYSAIASSAYQYVIMIGGIYILTALIAIFIFASRLYTNRTVLASVGKPYVPIEEGELGKSVRKMIVKQLERSAIVAWESRPRDLLGEILNAESSGFLPPETASVGRNDYTVGREISVDPAHPPWGDVQHAGWSSPGHAEDNITPNLHFSMVIAELPNLIEARAVSLAPVDETMIPVNGPPMADPIVADVLRRPGTMGVRDYLTQLSYLGLINPLNVGQRFLLQYEKSRFGSVPVTEIEFQNLMTAFAVLLAGMTELDPAIIDEVRKQAGDTASLLGEDDANTTHSADSSLNSPVTARTAPSRSVTPYIYQDMDSEESLGSVIHQPSDQPAAVSQIDDDGASMAGSASLASTSSDVGSVLIHDTTHENG</sequence>
<feature type="compositionally biased region" description="Polar residues" evidence="8">
    <location>
        <begin position="332"/>
        <end position="354"/>
    </location>
</feature>
<evidence type="ECO:0000256" key="2">
    <source>
        <dbReference type="ARBA" id="ARBA00005550"/>
    </source>
</evidence>
<evidence type="ECO:0000256" key="1">
    <source>
        <dbReference type="ARBA" id="ARBA00002489"/>
    </source>
</evidence>
<evidence type="ECO:0000256" key="7">
    <source>
        <dbReference type="RuleBase" id="RU367100"/>
    </source>
</evidence>
<gene>
    <name evidence="7" type="primary">DLT1</name>
    <name evidence="9" type="ORF">LTR09_004818</name>
</gene>
<comment type="function">
    <text evidence="1 7">Required for growth under high-pressure and low-temperature conditions.</text>
</comment>
<feature type="region of interest" description="Disordered" evidence="8">
    <location>
        <begin position="325"/>
        <end position="354"/>
    </location>
</feature>
<dbReference type="EMBL" id="JAWDJX010000013">
    <property type="protein sequence ID" value="KAK3054040.1"/>
    <property type="molecule type" value="Genomic_DNA"/>
</dbReference>
<dbReference type="Proteomes" id="UP001271007">
    <property type="component" value="Unassembled WGS sequence"/>
</dbReference>
<comment type="caution">
    <text evidence="9">The sequence shown here is derived from an EMBL/GenBank/DDBJ whole genome shotgun (WGS) entry which is preliminary data.</text>
</comment>
<organism evidence="9 10">
    <name type="scientific">Extremus antarcticus</name>
    <dbReference type="NCBI Taxonomy" id="702011"/>
    <lineage>
        <taxon>Eukaryota</taxon>
        <taxon>Fungi</taxon>
        <taxon>Dikarya</taxon>
        <taxon>Ascomycota</taxon>
        <taxon>Pezizomycotina</taxon>
        <taxon>Dothideomycetes</taxon>
        <taxon>Dothideomycetidae</taxon>
        <taxon>Mycosphaerellales</taxon>
        <taxon>Extremaceae</taxon>
        <taxon>Extremus</taxon>
    </lineage>
</organism>
<evidence type="ECO:0000256" key="3">
    <source>
        <dbReference type="ARBA" id="ARBA00021353"/>
    </source>
</evidence>
<keyword evidence="6 7" id="KW-0472">Membrane</keyword>
<evidence type="ECO:0000313" key="10">
    <source>
        <dbReference type="Proteomes" id="UP001271007"/>
    </source>
</evidence>
<comment type="similarity">
    <text evidence="2 7">Belongs to the DLT1 family.</text>
</comment>
<evidence type="ECO:0000256" key="5">
    <source>
        <dbReference type="ARBA" id="ARBA00022989"/>
    </source>
</evidence>
<dbReference type="PANTHER" id="PTHR40021:SF1">
    <property type="entry name" value="DEFECT AT LOW TEMPERATURE PROTEIN 1"/>
    <property type="match status" value="1"/>
</dbReference>
<feature type="region of interest" description="Disordered" evidence="8">
    <location>
        <begin position="369"/>
        <end position="418"/>
    </location>
</feature>
<proteinExistence type="inferred from homology"/>
<feature type="transmembrane region" description="Helical" evidence="7">
    <location>
        <begin position="35"/>
        <end position="56"/>
    </location>
</feature>
<name>A0AAJ0GCN1_9PEZI</name>
<dbReference type="InterPro" id="IPR038869">
    <property type="entry name" value="DLT1"/>
</dbReference>
<feature type="transmembrane region" description="Helical" evidence="7">
    <location>
        <begin position="62"/>
        <end position="82"/>
    </location>
</feature>
<evidence type="ECO:0000256" key="6">
    <source>
        <dbReference type="ARBA" id="ARBA00023136"/>
    </source>
</evidence>
<feature type="compositionally biased region" description="Low complexity" evidence="8">
    <location>
        <begin position="390"/>
        <end position="407"/>
    </location>
</feature>
<keyword evidence="4 7" id="KW-0812">Transmembrane</keyword>
<reference evidence="9" key="1">
    <citation type="submission" date="2023-04" db="EMBL/GenBank/DDBJ databases">
        <title>Black Yeasts Isolated from many extreme environments.</title>
        <authorList>
            <person name="Coleine C."/>
            <person name="Stajich J.E."/>
            <person name="Selbmann L."/>
        </authorList>
    </citation>
    <scope>NUCLEOTIDE SEQUENCE</scope>
    <source>
        <strain evidence="9">CCFEE 5312</strain>
    </source>
</reference>
<comment type="subcellular location">
    <subcellularLocation>
        <location evidence="7">Membrane</location>
        <topology evidence="7">Multi-pass membrane protein</topology>
    </subcellularLocation>
</comment>
<keyword evidence="10" id="KW-1185">Reference proteome</keyword>
<evidence type="ECO:0000313" key="9">
    <source>
        <dbReference type="EMBL" id="KAK3054040.1"/>
    </source>
</evidence>
<evidence type="ECO:0000256" key="8">
    <source>
        <dbReference type="SAM" id="MobiDB-lite"/>
    </source>
</evidence>
<accession>A0AAJ0GCN1</accession>
<evidence type="ECO:0000256" key="4">
    <source>
        <dbReference type="ARBA" id="ARBA00022692"/>
    </source>
</evidence>
<dbReference type="GO" id="GO:0016020">
    <property type="term" value="C:membrane"/>
    <property type="evidence" value="ECO:0007669"/>
    <property type="project" value="UniProtKB-SubCell"/>
</dbReference>
<keyword evidence="5 7" id="KW-1133">Transmembrane helix</keyword>
<dbReference type="PANTHER" id="PTHR40021">
    <property type="entry name" value="DEFECT AT LOW TEMPERATURE PROTEIN 1"/>
    <property type="match status" value="1"/>
</dbReference>